<evidence type="ECO:0000313" key="3">
    <source>
        <dbReference type="Proteomes" id="UP000255108"/>
    </source>
</evidence>
<name>A0A377QBG7_9NEIS</name>
<evidence type="ECO:0000313" key="1">
    <source>
        <dbReference type="EMBL" id="STQ91211.1"/>
    </source>
</evidence>
<accession>A0A377QBG7</accession>
<protein>
    <submittedName>
        <fullName evidence="1">Uncharacterized protein</fullName>
    </submittedName>
</protein>
<evidence type="ECO:0000313" key="4">
    <source>
        <dbReference type="Proteomes" id="UP000295794"/>
    </source>
</evidence>
<dbReference type="EMBL" id="UGHR01000001">
    <property type="protein sequence ID" value="STQ91211.1"/>
    <property type="molecule type" value="Genomic_DNA"/>
</dbReference>
<dbReference type="Proteomes" id="UP000295794">
    <property type="component" value="Unassembled WGS sequence"/>
</dbReference>
<organism evidence="1 3">
    <name type="scientific">Iodobacter fluviatilis</name>
    <dbReference type="NCBI Taxonomy" id="537"/>
    <lineage>
        <taxon>Bacteria</taxon>
        <taxon>Pseudomonadati</taxon>
        <taxon>Pseudomonadota</taxon>
        <taxon>Betaproteobacteria</taxon>
        <taxon>Neisseriales</taxon>
        <taxon>Chitinibacteraceae</taxon>
        <taxon>Iodobacter</taxon>
    </lineage>
</organism>
<evidence type="ECO:0000313" key="2">
    <source>
        <dbReference type="EMBL" id="TCU88718.1"/>
    </source>
</evidence>
<proteinExistence type="predicted"/>
<reference evidence="2 4" key="2">
    <citation type="submission" date="2019-03" db="EMBL/GenBank/DDBJ databases">
        <title>Genomic Encyclopedia of Type Strains, Phase IV (KMG-IV): sequencing the most valuable type-strain genomes for metagenomic binning, comparative biology and taxonomic classification.</title>
        <authorList>
            <person name="Goeker M."/>
        </authorList>
    </citation>
    <scope>NUCLEOTIDE SEQUENCE [LARGE SCALE GENOMIC DNA]</scope>
    <source>
        <strain evidence="2 4">DSM 3764</strain>
    </source>
</reference>
<reference evidence="1 3" key="1">
    <citation type="submission" date="2018-06" db="EMBL/GenBank/DDBJ databases">
        <authorList>
            <consortium name="Pathogen Informatics"/>
            <person name="Doyle S."/>
        </authorList>
    </citation>
    <scope>NUCLEOTIDE SEQUENCE [LARGE SCALE GENOMIC DNA]</scope>
    <source>
        <strain evidence="1 3">NCTC11159</strain>
    </source>
</reference>
<keyword evidence="4" id="KW-1185">Reference proteome</keyword>
<dbReference type="Proteomes" id="UP000255108">
    <property type="component" value="Unassembled WGS sequence"/>
</dbReference>
<sequence>MRNFSMIDGLQTFVLHVLLRFFQVAIKITLAQIPRHAFVLLRFAIVNALPRVKATHSKRDN</sequence>
<gene>
    <name evidence="2" type="ORF">EV682_103302</name>
    <name evidence="1" type="ORF">NCTC11159_02283</name>
</gene>
<dbReference type="EMBL" id="SMBT01000003">
    <property type="protein sequence ID" value="TCU88718.1"/>
    <property type="molecule type" value="Genomic_DNA"/>
</dbReference>
<dbReference type="AlphaFoldDB" id="A0A377QBG7"/>